<dbReference type="InterPro" id="IPR001314">
    <property type="entry name" value="Peptidase_S1A"/>
</dbReference>
<organism evidence="9 10">
    <name type="scientific">Varanus komodoensis</name>
    <name type="common">Komodo dragon</name>
    <dbReference type="NCBI Taxonomy" id="61221"/>
    <lineage>
        <taxon>Eukaryota</taxon>
        <taxon>Metazoa</taxon>
        <taxon>Chordata</taxon>
        <taxon>Craniata</taxon>
        <taxon>Vertebrata</taxon>
        <taxon>Euteleostomi</taxon>
        <taxon>Lepidosauria</taxon>
        <taxon>Squamata</taxon>
        <taxon>Bifurcata</taxon>
        <taxon>Unidentata</taxon>
        <taxon>Episquamata</taxon>
        <taxon>Toxicofera</taxon>
        <taxon>Anguimorpha</taxon>
        <taxon>Paleoanguimorpha</taxon>
        <taxon>Varanoidea</taxon>
        <taxon>Varanidae</taxon>
        <taxon>Varanus</taxon>
    </lineage>
</organism>
<proteinExistence type="inferred from homology"/>
<evidence type="ECO:0000256" key="5">
    <source>
        <dbReference type="ARBA" id="ARBA00022825"/>
    </source>
</evidence>
<dbReference type="PROSITE" id="PS00134">
    <property type="entry name" value="TRYPSIN_HIS"/>
    <property type="match status" value="1"/>
</dbReference>
<dbReference type="GO" id="GO:0004252">
    <property type="term" value="F:serine-type endopeptidase activity"/>
    <property type="evidence" value="ECO:0007669"/>
    <property type="project" value="InterPro"/>
</dbReference>
<dbReference type="PANTHER" id="PTHR24253">
    <property type="entry name" value="TRANSMEMBRANE PROTEASE SERINE"/>
    <property type="match status" value="1"/>
</dbReference>
<keyword evidence="6" id="KW-1015">Disulfide bond</keyword>
<dbReference type="FunFam" id="2.40.10.10:FF:000024">
    <property type="entry name" value="Serine protease 53"/>
    <property type="match status" value="1"/>
</dbReference>
<dbReference type="Pfam" id="PF00089">
    <property type="entry name" value="Trypsin"/>
    <property type="match status" value="1"/>
</dbReference>
<dbReference type="InterPro" id="IPR043504">
    <property type="entry name" value="Peptidase_S1_PA_chymotrypsin"/>
</dbReference>
<keyword evidence="3" id="KW-0732">Signal</keyword>
<keyword evidence="4" id="KW-0378">Hydrolase</keyword>
<dbReference type="SUPFAM" id="SSF50494">
    <property type="entry name" value="Trypsin-like serine proteases"/>
    <property type="match status" value="1"/>
</dbReference>
<keyword evidence="10" id="KW-1185">Reference proteome</keyword>
<evidence type="ECO:0000313" key="10">
    <source>
        <dbReference type="Proteomes" id="UP000694545"/>
    </source>
</evidence>
<evidence type="ECO:0000256" key="6">
    <source>
        <dbReference type="ARBA" id="ARBA00023157"/>
    </source>
</evidence>
<evidence type="ECO:0000256" key="1">
    <source>
        <dbReference type="ARBA" id="ARBA00009228"/>
    </source>
</evidence>
<dbReference type="InterPro" id="IPR001254">
    <property type="entry name" value="Trypsin_dom"/>
</dbReference>
<dbReference type="CDD" id="cd00190">
    <property type="entry name" value="Tryp_SPc"/>
    <property type="match status" value="1"/>
</dbReference>
<dbReference type="Ensembl" id="ENSVKKT00000006332.1">
    <property type="protein sequence ID" value="ENSVKKP00000006170.1"/>
    <property type="gene ID" value="ENSVKKG00000004465.1"/>
</dbReference>
<dbReference type="Proteomes" id="UP000694545">
    <property type="component" value="Unplaced"/>
</dbReference>
<protein>
    <recommendedName>
        <fullName evidence="8">Peptidase S1 domain-containing protein</fullName>
    </recommendedName>
</protein>
<evidence type="ECO:0000256" key="2">
    <source>
        <dbReference type="ARBA" id="ARBA00022670"/>
    </source>
</evidence>
<dbReference type="GO" id="GO:0005576">
    <property type="term" value="C:extracellular region"/>
    <property type="evidence" value="ECO:0007669"/>
    <property type="project" value="UniProtKB-ARBA"/>
</dbReference>
<dbReference type="PRINTS" id="PR00722">
    <property type="entry name" value="CHYMOTRYPSIN"/>
</dbReference>
<sequence>QNCIHTKVLYLKNTPTKSAYLENNCGQLKTNSAHRGQPACNGSWPWQVHIFRGGYPICGGALITDEWVLSAAHCFRSTATYYYTLILGVHELSNHTNAMVESNVQKIILHPDYDGKAASSGDIALLKLLTPVKFTDYIFPICLPNPSIQLPQKTDCWVSGWVDTQGGVSLISRGTCNNLYKADAHGTLDKDPIKPDEICAEYPENGKDADSGGPLICKLNGSWTQGGIMSWETPKLPAVYTSVSSYTKWIHEMMTSKNWGDANDAPIAIVFLMFLPVALL</sequence>
<dbReference type="AlphaFoldDB" id="A0A8D2J1Z6"/>
<reference evidence="9" key="1">
    <citation type="submission" date="2025-08" db="UniProtKB">
        <authorList>
            <consortium name="Ensembl"/>
        </authorList>
    </citation>
    <scope>IDENTIFICATION</scope>
</reference>
<reference evidence="9" key="2">
    <citation type="submission" date="2025-09" db="UniProtKB">
        <authorList>
            <consortium name="Ensembl"/>
        </authorList>
    </citation>
    <scope>IDENTIFICATION</scope>
</reference>
<evidence type="ECO:0000256" key="4">
    <source>
        <dbReference type="ARBA" id="ARBA00022801"/>
    </source>
</evidence>
<comment type="similarity">
    <text evidence="1">Belongs to the peptidase S1 family. Snake venom subfamily.</text>
</comment>
<dbReference type="InterPro" id="IPR009003">
    <property type="entry name" value="Peptidase_S1_PA"/>
</dbReference>
<evidence type="ECO:0000259" key="8">
    <source>
        <dbReference type="PROSITE" id="PS50240"/>
    </source>
</evidence>
<evidence type="ECO:0000313" key="9">
    <source>
        <dbReference type="Ensembl" id="ENSVKKP00000006170.1"/>
    </source>
</evidence>
<dbReference type="SMART" id="SM00020">
    <property type="entry name" value="Tryp_SPc"/>
    <property type="match status" value="1"/>
</dbReference>
<keyword evidence="7" id="KW-0325">Glycoprotein</keyword>
<dbReference type="GO" id="GO:0006508">
    <property type="term" value="P:proteolysis"/>
    <property type="evidence" value="ECO:0007669"/>
    <property type="project" value="UniProtKB-KW"/>
</dbReference>
<evidence type="ECO:0000256" key="3">
    <source>
        <dbReference type="ARBA" id="ARBA00022729"/>
    </source>
</evidence>
<dbReference type="PROSITE" id="PS50240">
    <property type="entry name" value="TRYPSIN_DOM"/>
    <property type="match status" value="1"/>
</dbReference>
<evidence type="ECO:0000256" key="7">
    <source>
        <dbReference type="ARBA" id="ARBA00023180"/>
    </source>
</evidence>
<keyword evidence="5" id="KW-0720">Serine protease</keyword>
<accession>A0A8D2J1Z6</accession>
<keyword evidence="2" id="KW-0645">Protease</keyword>
<feature type="domain" description="Peptidase S1" evidence="8">
    <location>
        <begin position="33"/>
        <end position="255"/>
    </location>
</feature>
<dbReference type="InterPro" id="IPR018114">
    <property type="entry name" value="TRYPSIN_HIS"/>
</dbReference>
<dbReference type="PANTHER" id="PTHR24253:SF144">
    <property type="entry name" value="CHYMOTRYPSIN-LIKE PROTEASE CTRL-1-RELATED"/>
    <property type="match status" value="1"/>
</dbReference>
<dbReference type="Gene3D" id="2.40.10.10">
    <property type="entry name" value="Trypsin-like serine proteases"/>
    <property type="match status" value="1"/>
</dbReference>
<name>A0A8D2J1Z6_VARKO</name>